<accession>A0A0C9X8D3</accession>
<keyword evidence="2" id="KW-1185">Reference proteome</keyword>
<evidence type="ECO:0000313" key="1">
    <source>
        <dbReference type="EMBL" id="KIJ92582.1"/>
    </source>
</evidence>
<evidence type="ECO:0000313" key="2">
    <source>
        <dbReference type="Proteomes" id="UP000054477"/>
    </source>
</evidence>
<dbReference type="Proteomes" id="UP000054477">
    <property type="component" value="Unassembled WGS sequence"/>
</dbReference>
<reference evidence="1 2" key="1">
    <citation type="submission" date="2014-04" db="EMBL/GenBank/DDBJ databases">
        <authorList>
            <consortium name="DOE Joint Genome Institute"/>
            <person name="Kuo A."/>
            <person name="Kohler A."/>
            <person name="Nagy L.G."/>
            <person name="Floudas D."/>
            <person name="Copeland A."/>
            <person name="Barry K.W."/>
            <person name="Cichocki N."/>
            <person name="Veneault-Fourrey C."/>
            <person name="LaButti K."/>
            <person name="Lindquist E.A."/>
            <person name="Lipzen A."/>
            <person name="Lundell T."/>
            <person name="Morin E."/>
            <person name="Murat C."/>
            <person name="Sun H."/>
            <person name="Tunlid A."/>
            <person name="Henrissat B."/>
            <person name="Grigoriev I.V."/>
            <person name="Hibbett D.S."/>
            <person name="Martin F."/>
            <person name="Nordberg H.P."/>
            <person name="Cantor M.N."/>
            <person name="Hua S.X."/>
        </authorList>
    </citation>
    <scope>NUCLEOTIDE SEQUENCE [LARGE SCALE GENOMIC DNA]</scope>
    <source>
        <strain evidence="1 2">LaAM-08-1</strain>
    </source>
</reference>
<sequence length="55" mass="6430">MIHDLQTYSALHCRLHNEVSKMCLYVLYRDLHKSRSNRPLTISGIQNSQCAQIRS</sequence>
<gene>
    <name evidence="1" type="ORF">K443DRAFT_113356</name>
</gene>
<proteinExistence type="predicted"/>
<dbReference type="EMBL" id="KN838900">
    <property type="protein sequence ID" value="KIJ92582.1"/>
    <property type="molecule type" value="Genomic_DNA"/>
</dbReference>
<protein>
    <submittedName>
        <fullName evidence="1">Uncharacterized protein</fullName>
    </submittedName>
</protein>
<reference evidence="2" key="2">
    <citation type="submission" date="2015-01" db="EMBL/GenBank/DDBJ databases">
        <title>Evolutionary Origins and Diversification of the Mycorrhizal Mutualists.</title>
        <authorList>
            <consortium name="DOE Joint Genome Institute"/>
            <consortium name="Mycorrhizal Genomics Consortium"/>
            <person name="Kohler A."/>
            <person name="Kuo A."/>
            <person name="Nagy L.G."/>
            <person name="Floudas D."/>
            <person name="Copeland A."/>
            <person name="Barry K.W."/>
            <person name="Cichocki N."/>
            <person name="Veneault-Fourrey C."/>
            <person name="LaButti K."/>
            <person name="Lindquist E.A."/>
            <person name="Lipzen A."/>
            <person name="Lundell T."/>
            <person name="Morin E."/>
            <person name="Murat C."/>
            <person name="Riley R."/>
            <person name="Ohm R."/>
            <person name="Sun H."/>
            <person name="Tunlid A."/>
            <person name="Henrissat B."/>
            <person name="Grigoriev I.V."/>
            <person name="Hibbett D.S."/>
            <person name="Martin F."/>
        </authorList>
    </citation>
    <scope>NUCLEOTIDE SEQUENCE [LARGE SCALE GENOMIC DNA]</scope>
    <source>
        <strain evidence="2">LaAM-08-1</strain>
    </source>
</reference>
<dbReference type="HOGENOM" id="CLU_3147198_0_0_1"/>
<dbReference type="AlphaFoldDB" id="A0A0C9X8D3"/>
<organism evidence="1 2">
    <name type="scientific">Laccaria amethystina LaAM-08-1</name>
    <dbReference type="NCBI Taxonomy" id="1095629"/>
    <lineage>
        <taxon>Eukaryota</taxon>
        <taxon>Fungi</taxon>
        <taxon>Dikarya</taxon>
        <taxon>Basidiomycota</taxon>
        <taxon>Agaricomycotina</taxon>
        <taxon>Agaricomycetes</taxon>
        <taxon>Agaricomycetidae</taxon>
        <taxon>Agaricales</taxon>
        <taxon>Agaricineae</taxon>
        <taxon>Hydnangiaceae</taxon>
        <taxon>Laccaria</taxon>
    </lineage>
</organism>
<name>A0A0C9X8D3_9AGAR</name>